<evidence type="ECO:0000256" key="5">
    <source>
        <dbReference type="ARBA" id="ARBA00023015"/>
    </source>
</evidence>
<organism evidence="11 12">
    <name type="scientific">Varroa destructor</name>
    <name type="common">Honeybee mite</name>
    <dbReference type="NCBI Taxonomy" id="109461"/>
    <lineage>
        <taxon>Eukaryota</taxon>
        <taxon>Metazoa</taxon>
        <taxon>Ecdysozoa</taxon>
        <taxon>Arthropoda</taxon>
        <taxon>Chelicerata</taxon>
        <taxon>Arachnida</taxon>
        <taxon>Acari</taxon>
        <taxon>Parasitiformes</taxon>
        <taxon>Mesostigmata</taxon>
        <taxon>Gamasina</taxon>
        <taxon>Dermanyssoidea</taxon>
        <taxon>Varroidae</taxon>
        <taxon>Varroa</taxon>
    </lineage>
</organism>
<dbReference type="EnsemblMetazoa" id="XM_022800614">
    <property type="protein sequence ID" value="XP_022656349"/>
    <property type="gene ID" value="LOC111248382"/>
</dbReference>
<dbReference type="GO" id="GO:0045165">
    <property type="term" value="P:cell fate commitment"/>
    <property type="evidence" value="ECO:0007669"/>
    <property type="project" value="TreeGrafter"/>
</dbReference>
<evidence type="ECO:0000256" key="1">
    <source>
        <dbReference type="ARBA" id="ARBA00004123"/>
    </source>
</evidence>
<dbReference type="GO" id="GO:0000978">
    <property type="term" value="F:RNA polymerase II cis-regulatory region sequence-specific DNA binding"/>
    <property type="evidence" value="ECO:0007669"/>
    <property type="project" value="TreeGrafter"/>
</dbReference>
<reference evidence="11" key="1">
    <citation type="submission" date="2021-01" db="UniProtKB">
        <authorList>
            <consortium name="EnsemblMetazoa"/>
        </authorList>
    </citation>
    <scope>IDENTIFICATION</scope>
</reference>
<dbReference type="SUPFAM" id="SSF57716">
    <property type="entry name" value="Glucocorticoid receptor-like (DNA-binding domain)"/>
    <property type="match status" value="1"/>
</dbReference>
<dbReference type="RefSeq" id="XP_022656346.1">
    <property type="nucleotide sequence ID" value="XM_022800611.1"/>
</dbReference>
<dbReference type="GO" id="GO:0005634">
    <property type="term" value="C:nucleus"/>
    <property type="evidence" value="ECO:0007669"/>
    <property type="project" value="UniProtKB-SubCell"/>
</dbReference>
<keyword evidence="5" id="KW-0805">Transcription regulation</keyword>
<feature type="domain" description="GATA-type" evidence="10">
    <location>
        <begin position="32"/>
        <end position="62"/>
    </location>
</feature>
<evidence type="ECO:0000256" key="8">
    <source>
        <dbReference type="PROSITE-ProRule" id="PRU00094"/>
    </source>
</evidence>
<feature type="domain" description="GATA-type" evidence="10">
    <location>
        <begin position="80"/>
        <end position="133"/>
    </location>
</feature>
<dbReference type="PANTHER" id="PTHR10071:SF281">
    <property type="entry name" value="BOX A-BINDING FACTOR-RELATED"/>
    <property type="match status" value="1"/>
</dbReference>
<evidence type="ECO:0000313" key="11">
    <source>
        <dbReference type="EnsemblMetazoa" id="XP_022656346"/>
    </source>
</evidence>
<dbReference type="GeneID" id="111248382"/>
<dbReference type="EnsemblMetazoa" id="XM_022800613">
    <property type="protein sequence ID" value="XP_022656348"/>
    <property type="gene ID" value="LOC111248382"/>
</dbReference>
<evidence type="ECO:0000256" key="4">
    <source>
        <dbReference type="ARBA" id="ARBA00022833"/>
    </source>
</evidence>
<dbReference type="GO" id="GO:0045944">
    <property type="term" value="P:positive regulation of transcription by RNA polymerase II"/>
    <property type="evidence" value="ECO:0007669"/>
    <property type="project" value="TreeGrafter"/>
</dbReference>
<dbReference type="AlphaFoldDB" id="A0A7M7JSS4"/>
<keyword evidence="6" id="KW-0804">Transcription</keyword>
<feature type="compositionally biased region" description="Polar residues" evidence="9">
    <location>
        <begin position="363"/>
        <end position="374"/>
    </location>
</feature>
<evidence type="ECO:0000256" key="3">
    <source>
        <dbReference type="ARBA" id="ARBA00022771"/>
    </source>
</evidence>
<keyword evidence="3 8" id="KW-0863">Zinc-finger</keyword>
<dbReference type="FunFam" id="3.30.50.10:FF:000002">
    <property type="entry name" value="Gata transcription factor gatad"/>
    <property type="match status" value="1"/>
</dbReference>
<evidence type="ECO:0000256" key="7">
    <source>
        <dbReference type="ARBA" id="ARBA00023242"/>
    </source>
</evidence>
<dbReference type="GO" id="GO:0000122">
    <property type="term" value="P:negative regulation of transcription by RNA polymerase II"/>
    <property type="evidence" value="ECO:0007669"/>
    <property type="project" value="TreeGrafter"/>
</dbReference>
<dbReference type="GO" id="GO:0008270">
    <property type="term" value="F:zinc ion binding"/>
    <property type="evidence" value="ECO:0007669"/>
    <property type="project" value="UniProtKB-KW"/>
</dbReference>
<feature type="compositionally biased region" description="Low complexity" evidence="9">
    <location>
        <begin position="193"/>
        <end position="211"/>
    </location>
</feature>
<dbReference type="EnsemblMetazoa" id="XM_022800608">
    <property type="protein sequence ID" value="XP_022656343"/>
    <property type="gene ID" value="LOC111248382"/>
</dbReference>
<dbReference type="GO" id="GO:0000981">
    <property type="term" value="F:DNA-binding transcription factor activity, RNA polymerase II-specific"/>
    <property type="evidence" value="ECO:0007669"/>
    <property type="project" value="TreeGrafter"/>
</dbReference>
<evidence type="ECO:0000259" key="10">
    <source>
        <dbReference type="PROSITE" id="PS50114"/>
    </source>
</evidence>
<evidence type="ECO:0000313" key="12">
    <source>
        <dbReference type="Proteomes" id="UP000594260"/>
    </source>
</evidence>
<dbReference type="RefSeq" id="XP_022656347.1">
    <property type="nucleotide sequence ID" value="XM_022800612.1"/>
</dbReference>
<dbReference type="EnsemblMetazoa" id="XM_022800615">
    <property type="protein sequence ID" value="XP_022656350"/>
    <property type="gene ID" value="LOC111248382"/>
</dbReference>
<evidence type="ECO:0000256" key="2">
    <source>
        <dbReference type="ARBA" id="ARBA00022723"/>
    </source>
</evidence>
<keyword evidence="2" id="KW-0479">Metal-binding</keyword>
<dbReference type="EnsemblMetazoa" id="XM_022800611">
    <property type="protein sequence ID" value="XP_022656346"/>
    <property type="gene ID" value="LOC111248382"/>
</dbReference>
<feature type="compositionally biased region" description="Polar residues" evidence="9">
    <location>
        <begin position="385"/>
        <end position="395"/>
    </location>
</feature>
<feature type="region of interest" description="Disordered" evidence="9">
    <location>
        <begin position="125"/>
        <end position="181"/>
    </location>
</feature>
<evidence type="ECO:0000256" key="9">
    <source>
        <dbReference type="SAM" id="MobiDB-lite"/>
    </source>
</evidence>
<dbReference type="InterPro" id="IPR013088">
    <property type="entry name" value="Znf_NHR/GATA"/>
</dbReference>
<dbReference type="Pfam" id="PF00320">
    <property type="entry name" value="GATA"/>
    <property type="match status" value="1"/>
</dbReference>
<dbReference type="RefSeq" id="XP_022656349.1">
    <property type="nucleotide sequence ID" value="XM_022800614.1"/>
</dbReference>
<protein>
    <recommendedName>
        <fullName evidence="10">GATA-type domain-containing protein</fullName>
    </recommendedName>
</protein>
<feature type="region of interest" description="Disordered" evidence="9">
    <location>
        <begin position="193"/>
        <end position="213"/>
    </location>
</feature>
<keyword evidence="4" id="KW-0862">Zinc</keyword>
<dbReference type="RefSeq" id="XP_022656348.1">
    <property type="nucleotide sequence ID" value="XM_022800613.1"/>
</dbReference>
<dbReference type="RefSeq" id="XP_022656343.1">
    <property type="nucleotide sequence ID" value="XM_022800608.1"/>
</dbReference>
<dbReference type="PROSITE" id="PS00344">
    <property type="entry name" value="GATA_ZN_FINGER_1"/>
    <property type="match status" value="1"/>
</dbReference>
<dbReference type="RefSeq" id="XP_022656345.1">
    <property type="nucleotide sequence ID" value="XM_022800610.1"/>
</dbReference>
<keyword evidence="7" id="KW-0539">Nucleus</keyword>
<feature type="compositionally biased region" description="Low complexity" evidence="9">
    <location>
        <begin position="319"/>
        <end position="331"/>
    </location>
</feature>
<keyword evidence="12" id="KW-1185">Reference proteome</keyword>
<dbReference type="PROSITE" id="PS50114">
    <property type="entry name" value="GATA_ZN_FINGER_2"/>
    <property type="match status" value="2"/>
</dbReference>
<dbReference type="EnsemblMetazoa" id="XM_022800610">
    <property type="protein sequence ID" value="XP_022656345"/>
    <property type="gene ID" value="LOC111248382"/>
</dbReference>
<dbReference type="InParanoid" id="A0A7M7JSS4"/>
<dbReference type="InterPro" id="IPR000679">
    <property type="entry name" value="Znf_GATA"/>
</dbReference>
<sequence length="395" mass="40147">MFITAIDDTHPGLSLIKIKSEVLDSDGGGVMSNIDVECVVCGAVESPHWAVDEAGHAVCKMCAQPGDLGLGGGAAGVVGIKKGMVCHNCNTTTTTLWRRNNEGFPVCNACGLYYKLHNTNRPLALKKKDIQTRRRKSGGGQLKTKGTGSGGNSSSQSGGASGGNGCGSPKEQSQVVPPLQASLSAVGSSVSTTSGTTLASSASGIGGNSSSTDLRVPPILPAGLSSTGLSSTLIGSSQSGVWPPAQAAAAMVVLGQNLTLQQLTALHSGRTTSIAAPQTTSSSSTPSQVAAARQLFVQVAHAGQQLASRGGILSAGPGNQQQNSSLSSLSSVISATSKNLKQNKQRSRSRVESPQDPSDEQDTITSRSRSQSPSDRLVIAVPPNGSLTTTQSVDD</sequence>
<dbReference type="EnsemblMetazoa" id="XM_022800612">
    <property type="protein sequence ID" value="XP_022656347"/>
    <property type="gene ID" value="LOC111248382"/>
</dbReference>
<dbReference type="CDD" id="cd00202">
    <property type="entry name" value="ZnF_GATA"/>
    <property type="match status" value="1"/>
</dbReference>
<dbReference type="PRINTS" id="PR00619">
    <property type="entry name" value="GATAZNFINGER"/>
</dbReference>
<comment type="subcellular location">
    <subcellularLocation>
        <location evidence="1">Nucleus</location>
    </subcellularLocation>
</comment>
<dbReference type="Gene3D" id="3.30.50.10">
    <property type="entry name" value="Erythroid Transcription Factor GATA-1, subunit A"/>
    <property type="match status" value="1"/>
</dbReference>
<dbReference type="KEGG" id="vde:111248382"/>
<dbReference type="RefSeq" id="XP_022656350.1">
    <property type="nucleotide sequence ID" value="XM_022800615.1"/>
</dbReference>
<accession>A0A7M7JSS4</accession>
<dbReference type="Proteomes" id="UP000594260">
    <property type="component" value="Unplaced"/>
</dbReference>
<dbReference type="PANTHER" id="PTHR10071">
    <property type="entry name" value="TRANSCRIPTION FACTOR GATA FAMILY MEMBER"/>
    <property type="match status" value="1"/>
</dbReference>
<feature type="region of interest" description="Disordered" evidence="9">
    <location>
        <begin position="311"/>
        <end position="395"/>
    </location>
</feature>
<name>A0A7M7JSS4_VARDE</name>
<dbReference type="SMART" id="SM00401">
    <property type="entry name" value="ZnF_GATA"/>
    <property type="match status" value="1"/>
</dbReference>
<dbReference type="OrthoDB" id="6433316at2759"/>
<proteinExistence type="predicted"/>
<dbReference type="InterPro" id="IPR039355">
    <property type="entry name" value="Transcription_factor_GATA"/>
</dbReference>
<evidence type="ECO:0000256" key="6">
    <source>
        <dbReference type="ARBA" id="ARBA00023163"/>
    </source>
</evidence>